<name>A0AAD8Y6E4_9STRA</name>
<evidence type="ECO:0000313" key="5">
    <source>
        <dbReference type="EMBL" id="KAK1740043.1"/>
    </source>
</evidence>
<sequence>MNPSKKAYSIPQDMMEIEPTGTQAQAAQDDTSSSSCCWLCLGEGPDASGMPLVRNCSCRGSSGFAHLSCIIRYAEIDGRNSYQSMGNIGAAFQECPNCKQEFQNDLRYHLERARVSFVEREFSDDHMLYLRALIHRVRVLNAENDADKAEGDQICFKMVSIIDEMKSDHSESEWSGEFMKMEAVVMYVIGLFHMNVGSEESLQEALEYFGSAIYLFTLLGDEINIISAKKNIAKIEAKFSGEEISHDEGNDLEFSKRQYKYWLGKLGEQHPITIRRGELLAHALYCSNQGVAAERLLAKMTAISRQVHGPTHNCTLSATSALKDVKDRRVFIDSRRQWFHALKYENDGLSCVVRGPVVESAGGSSSSMQEEHMLTLSLPITDVFPGPGTPVVCQGLSERAHLNGKIGDTRGFNGGKFEVHFEEAGLEPAIIKHENLRIVFELP</sequence>
<dbReference type="EMBL" id="JATAAI010000016">
    <property type="protein sequence ID" value="KAK1740043.1"/>
    <property type="molecule type" value="Genomic_DNA"/>
</dbReference>
<evidence type="ECO:0000259" key="4">
    <source>
        <dbReference type="PROSITE" id="PS51292"/>
    </source>
</evidence>
<keyword evidence="1" id="KW-0479">Metal-binding</keyword>
<evidence type="ECO:0000256" key="3">
    <source>
        <dbReference type="ARBA" id="ARBA00022833"/>
    </source>
</evidence>
<dbReference type="AlphaFoldDB" id="A0AAD8Y6E4"/>
<keyword evidence="6" id="KW-1185">Reference proteome</keyword>
<accession>A0AAD8Y6E4</accession>
<feature type="domain" description="RING-CH-type" evidence="4">
    <location>
        <begin position="29"/>
        <end position="105"/>
    </location>
</feature>
<gene>
    <name evidence="5" type="ORF">QTG54_008993</name>
</gene>
<dbReference type="GO" id="GO:0008270">
    <property type="term" value="F:zinc ion binding"/>
    <property type="evidence" value="ECO:0007669"/>
    <property type="project" value="UniProtKB-KW"/>
</dbReference>
<protein>
    <recommendedName>
        <fullName evidence="4">RING-CH-type domain-containing protein</fullName>
    </recommendedName>
</protein>
<dbReference type="SMART" id="SM00744">
    <property type="entry name" value="RINGv"/>
    <property type="match status" value="1"/>
</dbReference>
<evidence type="ECO:0000256" key="1">
    <source>
        <dbReference type="ARBA" id="ARBA00022723"/>
    </source>
</evidence>
<keyword evidence="2" id="KW-0863">Zinc-finger</keyword>
<evidence type="ECO:0000256" key="2">
    <source>
        <dbReference type="ARBA" id="ARBA00022771"/>
    </source>
</evidence>
<dbReference type="Gene3D" id="3.30.40.10">
    <property type="entry name" value="Zinc/RING finger domain, C3HC4 (zinc finger)"/>
    <property type="match status" value="1"/>
</dbReference>
<dbReference type="SUPFAM" id="SSF57850">
    <property type="entry name" value="RING/U-box"/>
    <property type="match status" value="1"/>
</dbReference>
<dbReference type="Proteomes" id="UP001224775">
    <property type="component" value="Unassembled WGS sequence"/>
</dbReference>
<dbReference type="Pfam" id="PF12906">
    <property type="entry name" value="RINGv"/>
    <property type="match status" value="1"/>
</dbReference>
<evidence type="ECO:0000313" key="6">
    <source>
        <dbReference type="Proteomes" id="UP001224775"/>
    </source>
</evidence>
<organism evidence="5 6">
    <name type="scientific">Skeletonema marinoi</name>
    <dbReference type="NCBI Taxonomy" id="267567"/>
    <lineage>
        <taxon>Eukaryota</taxon>
        <taxon>Sar</taxon>
        <taxon>Stramenopiles</taxon>
        <taxon>Ochrophyta</taxon>
        <taxon>Bacillariophyta</taxon>
        <taxon>Coscinodiscophyceae</taxon>
        <taxon>Thalassiosirophycidae</taxon>
        <taxon>Thalassiosirales</taxon>
        <taxon>Skeletonemataceae</taxon>
        <taxon>Skeletonema</taxon>
        <taxon>Skeletonema marinoi-dohrnii complex</taxon>
    </lineage>
</organism>
<comment type="caution">
    <text evidence="5">The sequence shown here is derived from an EMBL/GenBank/DDBJ whole genome shotgun (WGS) entry which is preliminary data.</text>
</comment>
<keyword evidence="3" id="KW-0862">Zinc</keyword>
<proteinExistence type="predicted"/>
<dbReference type="InterPro" id="IPR011016">
    <property type="entry name" value="Znf_RING-CH"/>
</dbReference>
<dbReference type="InterPro" id="IPR013083">
    <property type="entry name" value="Znf_RING/FYVE/PHD"/>
</dbReference>
<reference evidence="5" key="1">
    <citation type="submission" date="2023-06" db="EMBL/GenBank/DDBJ databases">
        <title>Survivors Of The Sea: Transcriptome response of Skeletonema marinoi to long-term dormancy.</title>
        <authorList>
            <person name="Pinder M.I.M."/>
            <person name="Kourtchenko O."/>
            <person name="Robertson E.K."/>
            <person name="Larsson T."/>
            <person name="Maumus F."/>
            <person name="Osuna-Cruz C.M."/>
            <person name="Vancaester E."/>
            <person name="Stenow R."/>
            <person name="Vandepoele K."/>
            <person name="Ploug H."/>
            <person name="Bruchert V."/>
            <person name="Godhe A."/>
            <person name="Topel M."/>
        </authorList>
    </citation>
    <scope>NUCLEOTIDE SEQUENCE</scope>
    <source>
        <strain evidence="5">R05AC</strain>
    </source>
</reference>
<dbReference type="PROSITE" id="PS51292">
    <property type="entry name" value="ZF_RING_CH"/>
    <property type="match status" value="1"/>
</dbReference>